<keyword evidence="1" id="KW-1133">Transmembrane helix</keyword>
<comment type="caution">
    <text evidence="2">The sequence shown here is derived from an EMBL/GenBank/DDBJ whole genome shotgun (WGS) entry which is preliminary data.</text>
</comment>
<protein>
    <submittedName>
        <fullName evidence="3">Hypothetical_protein</fullName>
    </submittedName>
</protein>
<sequence>MTLKSSGLHQNADLIDQKVITKDNFPDFVGKASILLKINGKKLNVGFLKVNLKSTIDITKRADDTIYRETVNDNIFISFECVQKLLQGNMKNQNQKSKIEISTKGFNKTQMLLTFVFLKLLRIKELDQLAYFFIEDEDDSKRYKSYNESSVGHISILWASVGVFMMHIGYNIKCDQKFRLNNQKELSFCKSNTIKFLYSANIKNCPTCKQLDKASQDEISMLFIMRTAVTDTRSNPIIQTLPVFKWNLEYLLDYSCCDHQKKRELKQKQYQEYQEIIKSLKQNGNIKLQAGYINNIYITDNQLLIPLHFDQSTEFQPIISLMVEQSHAFKIANNILNLIFHQKQSKSVACTNYVLPDGSKCGKTTFDLSLVYTFMFHINIPTVPVMISHIGQTDQQPLGIFANLNIQEQTSILNINFLNAASKIDLDDKYIEKSSANLMLGNLKDFLQYPETIKNIAKQIHDILLMQHTLKRFLNCRSNPKSLQTALQIQQSILTFEHQDYIQRNDSKDIQKKFQQHKSEQKRILTKSFLTDFCDIIKDQSENISIFKKLNNMCNMLYMDQDKNNYFVNIFDLVNMFPSSKIPEQILVVIDEVCNRKLGYHLNAKQSANIFQLVQKLQRNASPDTLQNTCKDVFKEELDTIYPGYEFHNLVPNTDQQILMMFPLSLFIKSQLPQFSKELNILTMMDLQSTLGYEALMLRDLSNELHKLKINNQASGLQKNIIVSLLEKSFIGLPESNQLKLYLQKCSCDGVCTLFSGTCCSLCDFYQYSTFSSSSCGSRDKTTDGVVLNDKLQILETESQCIHTSTCALPQLHPCATNKEYSIYGINSVNPVNFKIKDLIDWESNILNTILCCNINAAGYIQTIFSQVSPQLIIRDQNNKIIYGKSQEMYMNILNQDDILDKINCDNIQIQTSILKNNKISLNNILTSEIRIKQSNNEQCSKVNIPINKNIYIQPLSQSNLPQLADVVYNHLQLLYQYLSSYQCSPQQVASLIIDNYIFLGGKSHIYETISLLLILFQMQYGRSQAVQDFEQIFLLTNILFDIDVLQIDYLHKFPQIIGVDFHQINGKQNKSNVKSEEIMSTIIQPQFISYNRSKGTTYKQQFEKFNLQATKVVAKKMFQKHKNIKVVIVAVPVDQCQLENLSKETTNEDRISSVDFIVSVHLRDKSIIPMFILDSFNFWEDKGDLIYYFYCEPGRHSQIQLKNKVSNGQTVVFISSENDTKFKFQEDVNKLDNQLVFLDSYLKFLGINRKQLFVVLSTQNLTYYNQLILQLITQNQKEMNKYKNITLQTCVVYQHSQYQRIFNKLIENENNIVDTLLTKFKNTIYYSFNNQYKFNTRNELEIMTDFDIIMTEIQLNNQQSTTYQIKSKCEHISSLQLQFIVKSQEIQTLKVITFDTESEAKQIIFVLTLYSEKLDDLCRKCCLNNVIQFKKSIITKKMNKITMQSHITEDLEKDKDQFCNTFFDYISENQSHTLNNKKIQFGIIDQILDKQEAVQKIIAIKYKVENEELLYFNKISKQTIAITNGTILLSSYDELQQVEVLTFDNPQIFYGLLLLNKIKDVERRQNSKIIYEQLQQFKINEVHDNQEVDQTIKVQISRRKHVSFKTITIVVFLFILFSSWLWFYKNESKVKKVSLTWVLQGGKGNNEDEVQY</sequence>
<organism evidence="2">
    <name type="scientific">Hexamita inflata</name>
    <dbReference type="NCBI Taxonomy" id="28002"/>
    <lineage>
        <taxon>Eukaryota</taxon>
        <taxon>Metamonada</taxon>
        <taxon>Diplomonadida</taxon>
        <taxon>Hexamitidae</taxon>
        <taxon>Hexamitinae</taxon>
        <taxon>Hexamita</taxon>
    </lineage>
</organism>
<proteinExistence type="predicted"/>
<accession>A0AA86P0L3</accession>
<evidence type="ECO:0000313" key="3">
    <source>
        <dbReference type="EMBL" id="CAL6064470.1"/>
    </source>
</evidence>
<reference evidence="3 4" key="2">
    <citation type="submission" date="2024-07" db="EMBL/GenBank/DDBJ databases">
        <authorList>
            <person name="Akdeniz Z."/>
        </authorList>
    </citation>
    <scope>NUCLEOTIDE SEQUENCE [LARGE SCALE GENOMIC DNA]</scope>
</reference>
<evidence type="ECO:0000256" key="1">
    <source>
        <dbReference type="SAM" id="Phobius"/>
    </source>
</evidence>
<gene>
    <name evidence="2" type="ORF">HINF_LOCUS16315</name>
    <name evidence="3" type="ORF">HINF_LOCUS51371</name>
</gene>
<keyword evidence="4" id="KW-1185">Reference proteome</keyword>
<feature type="transmembrane region" description="Helical" evidence="1">
    <location>
        <begin position="1603"/>
        <end position="1625"/>
    </location>
</feature>
<dbReference type="EMBL" id="CATOUU010000409">
    <property type="protein sequence ID" value="CAI9928670.1"/>
    <property type="molecule type" value="Genomic_DNA"/>
</dbReference>
<evidence type="ECO:0000313" key="2">
    <source>
        <dbReference type="EMBL" id="CAI9928670.1"/>
    </source>
</evidence>
<dbReference type="EMBL" id="CAXDID020000250">
    <property type="protein sequence ID" value="CAL6064470.1"/>
    <property type="molecule type" value="Genomic_DNA"/>
</dbReference>
<dbReference type="Proteomes" id="UP001642409">
    <property type="component" value="Unassembled WGS sequence"/>
</dbReference>
<keyword evidence="1" id="KW-0812">Transmembrane</keyword>
<evidence type="ECO:0000313" key="4">
    <source>
        <dbReference type="Proteomes" id="UP001642409"/>
    </source>
</evidence>
<keyword evidence="1" id="KW-0472">Membrane</keyword>
<name>A0AA86P0L3_9EUKA</name>
<reference evidence="2" key="1">
    <citation type="submission" date="2023-06" db="EMBL/GenBank/DDBJ databases">
        <authorList>
            <person name="Kurt Z."/>
        </authorList>
    </citation>
    <scope>NUCLEOTIDE SEQUENCE</scope>
</reference>